<reference evidence="5 6" key="1">
    <citation type="submission" date="2021-06" db="EMBL/GenBank/DDBJ databases">
        <authorList>
            <person name="Lee D.H."/>
        </authorList>
    </citation>
    <scope>NUCLEOTIDE SEQUENCE [LARGE SCALE GENOMIC DNA]</scope>
    <source>
        <strain evidence="5 6">MMS21-HV4-11</strain>
    </source>
</reference>
<dbReference type="SMART" id="SM00345">
    <property type="entry name" value="HTH_GNTR"/>
    <property type="match status" value="1"/>
</dbReference>
<evidence type="ECO:0000256" key="2">
    <source>
        <dbReference type="ARBA" id="ARBA00023125"/>
    </source>
</evidence>
<keyword evidence="1" id="KW-0805">Transcription regulation</keyword>
<evidence type="ECO:0000256" key="3">
    <source>
        <dbReference type="ARBA" id="ARBA00023163"/>
    </source>
</evidence>
<proteinExistence type="predicted"/>
<dbReference type="RefSeq" id="WP_216957365.1">
    <property type="nucleotide sequence ID" value="NZ_JAHOPB010000001.1"/>
</dbReference>
<dbReference type="Pfam" id="PF07729">
    <property type="entry name" value="FCD"/>
    <property type="match status" value="1"/>
</dbReference>
<dbReference type="PROSITE" id="PS50949">
    <property type="entry name" value="HTH_GNTR"/>
    <property type="match status" value="1"/>
</dbReference>
<keyword evidence="2" id="KW-0238">DNA-binding</keyword>
<evidence type="ECO:0000259" key="4">
    <source>
        <dbReference type="PROSITE" id="PS50949"/>
    </source>
</evidence>
<sequence length="242" mass="26525">MRTSLNVVLPDAPEALWRGTPRLHDLAYAYLKGLLLGGGLDPGDQISSEAVGRVLSISRAPVTDAIRRLTVEGLLEILPQVGCRVVRPVPAEVKDLYEIFGATEGVIARLAAERRSAADAAHFERRCAALASPDGLPDGPAARFMELRQRNRRRYELLHDLARSRPSIGIAESFWDQSDFLIRVAFGHRDLPPFVKAGHAAFVAAVVAGDGATAERETRSYLVRLGRHVAELLERRLHPDSS</sequence>
<comment type="caution">
    <text evidence="5">The sequence shown here is derived from an EMBL/GenBank/DDBJ whole genome shotgun (WGS) entry which is preliminary data.</text>
</comment>
<dbReference type="InterPro" id="IPR000524">
    <property type="entry name" value="Tscrpt_reg_HTH_GntR"/>
</dbReference>
<evidence type="ECO:0000256" key="1">
    <source>
        <dbReference type="ARBA" id="ARBA00023015"/>
    </source>
</evidence>
<dbReference type="EMBL" id="JAHOPB010000001">
    <property type="protein sequence ID" value="MBU8873098.1"/>
    <property type="molecule type" value="Genomic_DNA"/>
</dbReference>
<evidence type="ECO:0000313" key="5">
    <source>
        <dbReference type="EMBL" id="MBU8873098.1"/>
    </source>
</evidence>
<keyword evidence="3" id="KW-0804">Transcription</keyword>
<dbReference type="Pfam" id="PF00392">
    <property type="entry name" value="GntR"/>
    <property type="match status" value="1"/>
</dbReference>
<evidence type="ECO:0000313" key="6">
    <source>
        <dbReference type="Proteomes" id="UP000727907"/>
    </source>
</evidence>
<protein>
    <submittedName>
        <fullName evidence="5">GntR family transcriptional regulator</fullName>
    </submittedName>
</protein>
<dbReference type="PANTHER" id="PTHR43537:SF49">
    <property type="entry name" value="TRANSCRIPTIONAL REGULATORY PROTEIN"/>
    <property type="match status" value="1"/>
</dbReference>
<accession>A0ABS6IER6</accession>
<name>A0ABS6IER6_9HYPH</name>
<organism evidence="5 6">
    <name type="scientific">Reyranella humidisoli</name>
    <dbReference type="NCBI Taxonomy" id="2849149"/>
    <lineage>
        <taxon>Bacteria</taxon>
        <taxon>Pseudomonadati</taxon>
        <taxon>Pseudomonadota</taxon>
        <taxon>Alphaproteobacteria</taxon>
        <taxon>Hyphomicrobiales</taxon>
        <taxon>Reyranellaceae</taxon>
        <taxon>Reyranella</taxon>
    </lineage>
</organism>
<dbReference type="InterPro" id="IPR011711">
    <property type="entry name" value="GntR_C"/>
</dbReference>
<feature type="domain" description="HTH gntR-type" evidence="4">
    <location>
        <begin position="21"/>
        <end position="88"/>
    </location>
</feature>
<gene>
    <name evidence="5" type="ORF">KQ910_04955</name>
</gene>
<dbReference type="SMART" id="SM00895">
    <property type="entry name" value="FCD"/>
    <property type="match status" value="1"/>
</dbReference>
<dbReference type="Proteomes" id="UP000727907">
    <property type="component" value="Unassembled WGS sequence"/>
</dbReference>
<keyword evidence="6" id="KW-1185">Reference proteome</keyword>
<dbReference type="PANTHER" id="PTHR43537">
    <property type="entry name" value="TRANSCRIPTIONAL REGULATOR, GNTR FAMILY"/>
    <property type="match status" value="1"/>
</dbReference>